<dbReference type="GO" id="GO:0006508">
    <property type="term" value="P:proteolysis"/>
    <property type="evidence" value="ECO:0007669"/>
    <property type="project" value="UniProtKB-KW"/>
</dbReference>
<dbReference type="KEGG" id="swf:E3E12_08390"/>
<organism evidence="8 9">
    <name type="scientific">Formicincola oecophyllae</name>
    <dbReference type="NCBI Taxonomy" id="2558361"/>
    <lineage>
        <taxon>Bacteria</taxon>
        <taxon>Pseudomonadati</taxon>
        <taxon>Pseudomonadota</taxon>
        <taxon>Alphaproteobacteria</taxon>
        <taxon>Acetobacterales</taxon>
        <taxon>Acetobacteraceae</taxon>
        <taxon>Formicincola</taxon>
    </lineage>
</organism>
<reference evidence="8 9" key="1">
    <citation type="submission" date="2019-03" db="EMBL/GenBank/DDBJ databases">
        <title>The complete genome sequence of Swingsia_sp. F3b2 LMG30590(T).</title>
        <authorList>
            <person name="Chua K.-O."/>
            <person name="Chan K.-G."/>
            <person name="See-Too W.-S."/>
        </authorList>
    </citation>
    <scope>NUCLEOTIDE SEQUENCE [LARGE SCALE GENOMIC DNA]</scope>
    <source>
        <strain evidence="8 9">F3b2</strain>
    </source>
</reference>
<keyword evidence="5" id="KW-0482">Metalloprotease</keyword>
<dbReference type="InterPro" id="IPR001405">
    <property type="entry name" value="UPF0758"/>
</dbReference>
<evidence type="ECO:0000256" key="4">
    <source>
        <dbReference type="ARBA" id="ARBA00022833"/>
    </source>
</evidence>
<evidence type="ECO:0000256" key="1">
    <source>
        <dbReference type="ARBA" id="ARBA00022670"/>
    </source>
</evidence>
<evidence type="ECO:0000313" key="8">
    <source>
        <dbReference type="EMBL" id="QDH14201.1"/>
    </source>
</evidence>
<dbReference type="CDD" id="cd08071">
    <property type="entry name" value="MPN_DUF2466"/>
    <property type="match status" value="1"/>
</dbReference>
<sequence length="621" mass="65316">MATRKTSNPAPASPAAPPGGKETGKAVTKGAHTPTKARSAAGAGHRARLRGRILRHGPEGLADYELIEALLFASHPRRDTKATAKHFLAAFKGLAGLLGAEPSALAAAGASPKASALLALPALCLSHLAPGLTLRPWLLEGPERLEAYLQAAPQPFSTTPALHQPGPGKSPANTAPTRALRVLFLGSANNILADENLFTGGWHGALPLLARRCLLVGATALVVLAPPTWLAAEHGQARAALRDGLAHLGVVIHTMLPLPALDEPAHQSAVALHGPVQSERCRKHASPEHAKPAKVDWNARLPTLHPGQPAWQTLETLGQALGCLWGVVALPPNLQAALRQNDWAEGAEESPPPFTLADSVPDADEFMAGLTATEAGLEGAYYPAGAAPEWARGAEGLQEAQCPPSGKRPIPLSGPSRAHRIQSLGGRQTAHHEAVASLRLRCLLQDPLALRVQGQWAWGEAKPVEGTAMHLMVLRALCHRLSAARLEGLDLRQAPLALLHHLAVMMGNLGEEQFRVLFLNQHGHSVAERITGTGTVNQAPVYPREIARLALELQAHSVLVVHNHPSGDPTPSAMDKQMTDKVQDALALVGVELAEHIVVGATHCHCIMAGTLVGSSPSGRA</sequence>
<evidence type="ECO:0000256" key="3">
    <source>
        <dbReference type="ARBA" id="ARBA00022801"/>
    </source>
</evidence>
<dbReference type="GO" id="GO:0046872">
    <property type="term" value="F:metal ion binding"/>
    <property type="evidence" value="ECO:0007669"/>
    <property type="project" value="UniProtKB-KW"/>
</dbReference>
<feature type="domain" description="MPN" evidence="7">
    <location>
        <begin position="484"/>
        <end position="614"/>
    </location>
</feature>
<dbReference type="GO" id="GO:0008237">
    <property type="term" value="F:metallopeptidase activity"/>
    <property type="evidence" value="ECO:0007669"/>
    <property type="project" value="UniProtKB-KW"/>
</dbReference>
<keyword evidence="9" id="KW-1185">Reference proteome</keyword>
<dbReference type="AlphaFoldDB" id="A0A4Y6UCT3"/>
<dbReference type="OrthoDB" id="9804482at2"/>
<evidence type="ECO:0000256" key="2">
    <source>
        <dbReference type="ARBA" id="ARBA00022723"/>
    </source>
</evidence>
<gene>
    <name evidence="8" type="ORF">E3E12_08390</name>
</gene>
<dbReference type="PROSITE" id="PS50249">
    <property type="entry name" value="MPN"/>
    <property type="match status" value="1"/>
</dbReference>
<feature type="region of interest" description="Disordered" evidence="6">
    <location>
        <begin position="1"/>
        <end position="46"/>
    </location>
</feature>
<name>A0A4Y6UCT3_9PROT</name>
<dbReference type="Pfam" id="PF04002">
    <property type="entry name" value="RadC"/>
    <property type="match status" value="1"/>
</dbReference>
<dbReference type="InterPro" id="IPR025657">
    <property type="entry name" value="RadC_JAB"/>
</dbReference>
<evidence type="ECO:0000256" key="6">
    <source>
        <dbReference type="SAM" id="MobiDB-lite"/>
    </source>
</evidence>
<dbReference type="Gene3D" id="3.40.140.10">
    <property type="entry name" value="Cytidine Deaminase, domain 2"/>
    <property type="match status" value="1"/>
</dbReference>
<dbReference type="PROSITE" id="PS01302">
    <property type="entry name" value="UPF0758"/>
    <property type="match status" value="1"/>
</dbReference>
<keyword evidence="1" id="KW-0645">Protease</keyword>
<protein>
    <recommendedName>
        <fullName evidence="7">MPN domain-containing protein</fullName>
    </recommendedName>
</protein>
<accession>A0A4Y6UCT3</accession>
<dbReference type="InterPro" id="IPR037518">
    <property type="entry name" value="MPN"/>
</dbReference>
<evidence type="ECO:0000313" key="9">
    <source>
        <dbReference type="Proteomes" id="UP000318709"/>
    </source>
</evidence>
<dbReference type="EMBL" id="CP038231">
    <property type="protein sequence ID" value="QDH14201.1"/>
    <property type="molecule type" value="Genomic_DNA"/>
</dbReference>
<keyword evidence="3" id="KW-0378">Hydrolase</keyword>
<keyword evidence="4" id="KW-0862">Zinc</keyword>
<dbReference type="Proteomes" id="UP000318709">
    <property type="component" value="Chromosome"/>
</dbReference>
<dbReference type="RefSeq" id="WP_141443905.1">
    <property type="nucleotide sequence ID" value="NZ_CP038231.1"/>
</dbReference>
<feature type="region of interest" description="Disordered" evidence="6">
    <location>
        <begin position="399"/>
        <end position="418"/>
    </location>
</feature>
<dbReference type="PANTHER" id="PTHR30471">
    <property type="entry name" value="DNA REPAIR PROTEIN RADC"/>
    <property type="match status" value="1"/>
</dbReference>
<evidence type="ECO:0000259" key="7">
    <source>
        <dbReference type="PROSITE" id="PS50249"/>
    </source>
</evidence>
<proteinExistence type="predicted"/>
<dbReference type="InterPro" id="IPR020891">
    <property type="entry name" value="UPF0758_CS"/>
</dbReference>
<evidence type="ECO:0000256" key="5">
    <source>
        <dbReference type="ARBA" id="ARBA00023049"/>
    </source>
</evidence>
<keyword evidence="2" id="KW-0479">Metal-binding</keyword>
<dbReference type="PANTHER" id="PTHR30471:SF3">
    <property type="entry name" value="UPF0758 PROTEIN YEES-RELATED"/>
    <property type="match status" value="1"/>
</dbReference>